<evidence type="ECO:0000313" key="10">
    <source>
        <dbReference type="EMBL" id="CAK1228704.1"/>
    </source>
</evidence>
<evidence type="ECO:0000313" key="11">
    <source>
        <dbReference type="Proteomes" id="UP001314261"/>
    </source>
</evidence>
<comment type="similarity">
    <text evidence="3">Belongs to the TenA family.</text>
</comment>
<reference evidence="10 11" key="1">
    <citation type="submission" date="2023-10" db="EMBL/GenBank/DDBJ databases">
        <authorList>
            <person name="Botero Cardona J."/>
        </authorList>
    </citation>
    <scope>NUCLEOTIDE SEQUENCE [LARGE SCALE GENOMIC DNA]</scope>
    <source>
        <strain evidence="10 11">R-54839</strain>
    </source>
</reference>
<dbReference type="SUPFAM" id="SSF48613">
    <property type="entry name" value="Heme oxygenase-like"/>
    <property type="match status" value="1"/>
</dbReference>
<evidence type="ECO:0000256" key="8">
    <source>
        <dbReference type="ARBA" id="ARBA00048337"/>
    </source>
</evidence>
<dbReference type="RefSeq" id="WP_187753314.1">
    <property type="nucleotide sequence ID" value="NZ_CAUZLN010000001.1"/>
</dbReference>
<feature type="domain" description="Thiaminase-2/PQQC" evidence="9">
    <location>
        <begin position="22"/>
        <end position="212"/>
    </location>
</feature>
<evidence type="ECO:0000256" key="4">
    <source>
        <dbReference type="ARBA" id="ARBA00011881"/>
    </source>
</evidence>
<keyword evidence="11" id="KW-1185">Reference proteome</keyword>
<evidence type="ECO:0000256" key="3">
    <source>
        <dbReference type="ARBA" id="ARBA00010264"/>
    </source>
</evidence>
<organism evidence="10 11">
    <name type="scientific">Fructobacillus fructosus</name>
    <dbReference type="NCBI Taxonomy" id="1631"/>
    <lineage>
        <taxon>Bacteria</taxon>
        <taxon>Bacillati</taxon>
        <taxon>Bacillota</taxon>
        <taxon>Bacilli</taxon>
        <taxon>Lactobacillales</taxon>
        <taxon>Lactobacillaceae</taxon>
        <taxon>Fructobacillus</taxon>
    </lineage>
</organism>
<dbReference type="EMBL" id="CAUZLR010000001">
    <property type="protein sequence ID" value="CAK1228704.1"/>
    <property type="molecule type" value="Genomic_DNA"/>
</dbReference>
<evidence type="ECO:0000256" key="5">
    <source>
        <dbReference type="ARBA" id="ARBA00012684"/>
    </source>
</evidence>
<dbReference type="InterPro" id="IPR004305">
    <property type="entry name" value="Thiaminase-2/PQQC"/>
</dbReference>
<evidence type="ECO:0000259" key="9">
    <source>
        <dbReference type="Pfam" id="PF03070"/>
    </source>
</evidence>
<comment type="caution">
    <text evidence="10">The sequence shown here is derived from an EMBL/GenBank/DDBJ whole genome shotgun (WGS) entry which is preliminary data.</text>
</comment>
<dbReference type="Gene3D" id="1.20.910.10">
    <property type="entry name" value="Heme oxygenase-like"/>
    <property type="match status" value="1"/>
</dbReference>
<evidence type="ECO:0000256" key="6">
    <source>
        <dbReference type="ARBA" id="ARBA00013647"/>
    </source>
</evidence>
<dbReference type="Proteomes" id="UP001314261">
    <property type="component" value="Unassembled WGS sequence"/>
</dbReference>
<comment type="catalytic activity">
    <reaction evidence="8">
        <text>thiamine + H2O = 5-(2-hydroxyethyl)-4-methylthiazole + 4-amino-5-hydroxymethyl-2-methylpyrimidine + H(+)</text>
        <dbReference type="Rhea" id="RHEA:17509"/>
        <dbReference type="ChEBI" id="CHEBI:15377"/>
        <dbReference type="ChEBI" id="CHEBI:15378"/>
        <dbReference type="ChEBI" id="CHEBI:16892"/>
        <dbReference type="ChEBI" id="CHEBI:17957"/>
        <dbReference type="ChEBI" id="CHEBI:18385"/>
        <dbReference type="EC" id="3.5.99.2"/>
    </reaction>
</comment>
<proteinExistence type="inferred from homology"/>
<evidence type="ECO:0000256" key="2">
    <source>
        <dbReference type="ARBA" id="ARBA00004948"/>
    </source>
</evidence>
<accession>A0ABN9YNI7</accession>
<dbReference type="Pfam" id="PF03070">
    <property type="entry name" value="TENA_THI-4"/>
    <property type="match status" value="1"/>
</dbReference>
<dbReference type="GO" id="GO:0050334">
    <property type="term" value="F:thiaminase activity"/>
    <property type="evidence" value="ECO:0007669"/>
    <property type="project" value="UniProtKB-EC"/>
</dbReference>
<comment type="subunit">
    <text evidence="4">Homotetramer.</text>
</comment>
<name>A0ABN9YNI7_9LACO</name>
<evidence type="ECO:0000256" key="1">
    <source>
        <dbReference type="ARBA" id="ARBA00001881"/>
    </source>
</evidence>
<dbReference type="InterPro" id="IPR016084">
    <property type="entry name" value="Haem_Oase-like_multi-hlx"/>
</dbReference>
<comment type="pathway">
    <text evidence="2">Cofactor biosynthesis; thiamine diphosphate biosynthesis.</text>
</comment>
<sequence length="215" mass="24780">MTFIEQFKKIMQDAMPAFLANPFIKDCEAGRIDARALYTYIYQDNIYLDVYLPLFSKGLDNFGIDSESLRQFEGDQETEPHLMLQKLADEKNPAAKATITKEWLPATTGYLKHIQDSQKEGDFIFLCSLAACPYVYGYLTEKMIESGQIKKGNPFYPWFDFYKGTDGQLTVDFMKVLEEEADKVDEEMQSRGLTAFYQAVQFENDFFAQSLEKEG</sequence>
<keyword evidence="7" id="KW-0784">Thiamine biosynthesis</keyword>
<protein>
    <recommendedName>
        <fullName evidence="6">Aminopyrimidine aminohydrolase</fullName>
        <ecNumber evidence="5">3.5.99.2</ecNumber>
    </recommendedName>
</protein>
<comment type="catalytic activity">
    <reaction evidence="1">
        <text>4-amino-5-aminomethyl-2-methylpyrimidine + H2O = 4-amino-5-hydroxymethyl-2-methylpyrimidine + NH4(+)</text>
        <dbReference type="Rhea" id="RHEA:31799"/>
        <dbReference type="ChEBI" id="CHEBI:15377"/>
        <dbReference type="ChEBI" id="CHEBI:16892"/>
        <dbReference type="ChEBI" id="CHEBI:28938"/>
        <dbReference type="ChEBI" id="CHEBI:63416"/>
        <dbReference type="EC" id="3.5.99.2"/>
    </reaction>
</comment>
<keyword evidence="10" id="KW-0378">Hydrolase</keyword>
<dbReference type="CDD" id="cd19360">
    <property type="entry name" value="TenA_C_SaTenA-like"/>
    <property type="match status" value="1"/>
</dbReference>
<gene>
    <name evidence="10" type="ORF">R54839_PPFHFPJH_00323</name>
</gene>
<dbReference type="EC" id="3.5.99.2" evidence="5"/>
<evidence type="ECO:0000256" key="7">
    <source>
        <dbReference type="ARBA" id="ARBA00022977"/>
    </source>
</evidence>